<dbReference type="InterPro" id="IPR005821">
    <property type="entry name" value="Ion_trans_dom"/>
</dbReference>
<accession>A0A7S2Q4F5</accession>
<evidence type="ECO:0000256" key="4">
    <source>
        <dbReference type="ARBA" id="ARBA00023136"/>
    </source>
</evidence>
<evidence type="ECO:0000256" key="5">
    <source>
        <dbReference type="SAM" id="Phobius"/>
    </source>
</evidence>
<dbReference type="EMBL" id="HBGW01079954">
    <property type="protein sequence ID" value="CAD9632485.1"/>
    <property type="molecule type" value="Transcribed_RNA"/>
</dbReference>
<keyword evidence="4 5" id="KW-0472">Membrane</keyword>
<dbReference type="Pfam" id="PF00520">
    <property type="entry name" value="Ion_trans"/>
    <property type="match status" value="1"/>
</dbReference>
<name>A0A7S2Q4F5_9DINO</name>
<dbReference type="Gene3D" id="1.10.287.70">
    <property type="match status" value="1"/>
</dbReference>
<evidence type="ECO:0000256" key="2">
    <source>
        <dbReference type="ARBA" id="ARBA00022692"/>
    </source>
</evidence>
<protein>
    <recommendedName>
        <fullName evidence="6">Ion transport domain-containing protein</fullName>
    </recommendedName>
</protein>
<feature type="transmembrane region" description="Helical" evidence="5">
    <location>
        <begin position="14"/>
        <end position="38"/>
    </location>
</feature>
<evidence type="ECO:0000256" key="1">
    <source>
        <dbReference type="ARBA" id="ARBA00004141"/>
    </source>
</evidence>
<evidence type="ECO:0000256" key="3">
    <source>
        <dbReference type="ARBA" id="ARBA00022989"/>
    </source>
</evidence>
<dbReference type="Gene3D" id="1.20.120.350">
    <property type="entry name" value="Voltage-gated potassium channels. Chain C"/>
    <property type="match status" value="1"/>
</dbReference>
<sequence>MGISIDFEPSHPNWMVLEVFCTVVFVLEAVLKITVLGWKYFTGPCRYWNIADLAITLLSVVETSISTYIYSIGTSGGAEEEIANFARLAVVARVLRIARIMRIIRLVQTPLLKDFVNMTLGFAIGMPALFCVLCCFCVILFTFGLLFRTSFGPLEGQDEISVCGDPDNMSELVSDVGDFTCHAHYMYGEEYFGSMRRSMFTSFRFMLGDYSTRGGKSLIVAFSQGYGYKFDAVFVVWMIIVVFGFFNIVTAIFVDSTTSGLKHSDVKRRHEQQYARKYVQRKFRHLMHRVLALKRSAARGSMSPARSQQEPIHRAWLPWAKKPGSREFELEDSRELDEAAVATMEVTEKEFVGIMGDPEVQQLLQDLDIDSFNPAGWYDTFDPEGKGSMTLLSLLQSVMRLRGQPQKNDAIAAFLSLRALHAKVDDVQHSMLQAVARRSP</sequence>
<gene>
    <name evidence="7" type="ORF">BRAN1462_LOCUS50794</name>
</gene>
<keyword evidence="3 5" id="KW-1133">Transmembrane helix</keyword>
<dbReference type="PANTHER" id="PTHR10037:SF62">
    <property type="entry name" value="SODIUM CHANNEL PROTEIN 60E"/>
    <property type="match status" value="1"/>
</dbReference>
<feature type="transmembrane region" description="Helical" evidence="5">
    <location>
        <begin position="50"/>
        <end position="70"/>
    </location>
</feature>
<feature type="transmembrane region" description="Helical" evidence="5">
    <location>
        <begin position="119"/>
        <end position="147"/>
    </location>
</feature>
<organism evidence="7">
    <name type="scientific">Zooxanthella nutricula</name>
    <dbReference type="NCBI Taxonomy" id="1333877"/>
    <lineage>
        <taxon>Eukaryota</taxon>
        <taxon>Sar</taxon>
        <taxon>Alveolata</taxon>
        <taxon>Dinophyceae</taxon>
        <taxon>Peridiniales</taxon>
        <taxon>Peridiniales incertae sedis</taxon>
        <taxon>Zooxanthella</taxon>
    </lineage>
</organism>
<dbReference type="GO" id="GO:0005248">
    <property type="term" value="F:voltage-gated sodium channel activity"/>
    <property type="evidence" value="ECO:0007669"/>
    <property type="project" value="TreeGrafter"/>
</dbReference>
<comment type="subcellular location">
    <subcellularLocation>
        <location evidence="1">Membrane</location>
        <topology evidence="1">Multi-pass membrane protein</topology>
    </subcellularLocation>
</comment>
<feature type="transmembrane region" description="Helical" evidence="5">
    <location>
        <begin position="232"/>
        <end position="254"/>
    </location>
</feature>
<keyword evidence="2 5" id="KW-0812">Transmembrane</keyword>
<dbReference type="GO" id="GO:0086010">
    <property type="term" value="P:membrane depolarization during action potential"/>
    <property type="evidence" value="ECO:0007669"/>
    <property type="project" value="TreeGrafter"/>
</dbReference>
<dbReference type="GO" id="GO:0001518">
    <property type="term" value="C:voltage-gated sodium channel complex"/>
    <property type="evidence" value="ECO:0007669"/>
    <property type="project" value="TreeGrafter"/>
</dbReference>
<dbReference type="InterPro" id="IPR043203">
    <property type="entry name" value="VGCC_Ca_Na"/>
</dbReference>
<evidence type="ECO:0000313" key="7">
    <source>
        <dbReference type="EMBL" id="CAD9632485.1"/>
    </source>
</evidence>
<proteinExistence type="predicted"/>
<dbReference type="AlphaFoldDB" id="A0A7S2Q4F5"/>
<evidence type="ECO:0000259" key="6">
    <source>
        <dbReference type="Pfam" id="PF00520"/>
    </source>
</evidence>
<reference evidence="7" key="1">
    <citation type="submission" date="2021-01" db="EMBL/GenBank/DDBJ databases">
        <authorList>
            <person name="Corre E."/>
            <person name="Pelletier E."/>
            <person name="Niang G."/>
            <person name="Scheremetjew M."/>
            <person name="Finn R."/>
            <person name="Kale V."/>
            <person name="Holt S."/>
            <person name="Cochrane G."/>
            <person name="Meng A."/>
            <person name="Brown T."/>
            <person name="Cohen L."/>
        </authorList>
    </citation>
    <scope>NUCLEOTIDE SEQUENCE</scope>
    <source>
        <strain evidence="7">RCC3387</strain>
    </source>
</reference>
<dbReference type="InterPro" id="IPR027359">
    <property type="entry name" value="Volt_channel_dom_sf"/>
</dbReference>
<dbReference type="SUPFAM" id="SSF81324">
    <property type="entry name" value="Voltage-gated potassium channels"/>
    <property type="match status" value="1"/>
</dbReference>
<dbReference type="PANTHER" id="PTHR10037">
    <property type="entry name" value="VOLTAGE-GATED CATION CHANNEL CALCIUM AND SODIUM"/>
    <property type="match status" value="1"/>
</dbReference>
<feature type="domain" description="Ion transport" evidence="6">
    <location>
        <begin position="12"/>
        <end position="257"/>
    </location>
</feature>